<keyword evidence="1" id="KW-0812">Transmembrane</keyword>
<keyword evidence="4" id="KW-1185">Reference proteome</keyword>
<sequence length="301" mass="32157">MTNDSGECAGSRYQPGMQARIRATIWEQQIPLGAGALLALLGFMLGHEMSGPGVQLNPFAAGHPAEPVVAKLLVWACVFVITCGCRQPLHDLLVARRRSPLLLLVALAFGPVIIADVVGSQFAIAASGYPTCAPGAVPLPPFFSFLPRTVILGTTMLLVLLAWSRHLANRSAAETVEAAPAPAPAPEWPVAPPATPGEWLELPEAPLLRVRAADVDLIRSAGNYSEIVTAGRIYLVRVTLTELADRFAPLGYIRIHRQTIVNAHRVRAVHPEPGGRAVVHLYCGISLPVGGRYVDALRALH</sequence>
<keyword evidence="1" id="KW-0472">Membrane</keyword>
<evidence type="ECO:0000259" key="2">
    <source>
        <dbReference type="PROSITE" id="PS50930"/>
    </source>
</evidence>
<feature type="transmembrane region" description="Helical" evidence="1">
    <location>
        <begin position="69"/>
        <end position="89"/>
    </location>
</feature>
<feature type="transmembrane region" description="Helical" evidence="1">
    <location>
        <begin position="30"/>
        <end position="49"/>
    </location>
</feature>
<reference evidence="3 4" key="1">
    <citation type="submission" date="2017-11" db="EMBL/GenBank/DDBJ databases">
        <title>Complete genome sequence of Sphingomonas sp. Strain Cra20, a psychrotolerant potential plant growth promoting rhizobacteria.</title>
        <authorList>
            <person name="Luo Y."/>
        </authorList>
    </citation>
    <scope>NUCLEOTIDE SEQUENCE [LARGE SCALE GENOMIC DNA]</scope>
    <source>
        <strain evidence="3 4">Cra20</strain>
    </source>
</reference>
<dbReference type="InterPro" id="IPR007492">
    <property type="entry name" value="LytTR_DNA-bd_dom"/>
</dbReference>
<proteinExistence type="predicted"/>
<dbReference type="AlphaFoldDB" id="A0A2K8MJA3"/>
<name>A0A2K8MJA3_9SPHN</name>
<feature type="transmembrane region" description="Helical" evidence="1">
    <location>
        <begin position="101"/>
        <end position="125"/>
    </location>
</feature>
<accession>A0A2K8MJA3</accession>
<evidence type="ECO:0000313" key="3">
    <source>
        <dbReference type="EMBL" id="ATY33958.1"/>
    </source>
</evidence>
<dbReference type="Gene3D" id="2.40.50.1020">
    <property type="entry name" value="LytTr DNA-binding domain"/>
    <property type="match status" value="1"/>
</dbReference>
<dbReference type="PROSITE" id="PS50930">
    <property type="entry name" value="HTH_LYTTR"/>
    <property type="match status" value="1"/>
</dbReference>
<gene>
    <name evidence="3" type="ORF">CVN68_20015</name>
</gene>
<dbReference type="PANTHER" id="PTHR37299:SF1">
    <property type="entry name" value="STAGE 0 SPORULATION PROTEIN A HOMOLOG"/>
    <property type="match status" value="1"/>
</dbReference>
<dbReference type="SMART" id="SM00850">
    <property type="entry name" value="LytTR"/>
    <property type="match status" value="1"/>
</dbReference>
<evidence type="ECO:0000256" key="1">
    <source>
        <dbReference type="SAM" id="Phobius"/>
    </source>
</evidence>
<dbReference type="GO" id="GO:0000156">
    <property type="term" value="F:phosphorelay response regulator activity"/>
    <property type="evidence" value="ECO:0007669"/>
    <property type="project" value="InterPro"/>
</dbReference>
<dbReference type="InterPro" id="IPR046947">
    <property type="entry name" value="LytR-like"/>
</dbReference>
<organism evidence="3 4">
    <name type="scientific">Sphingomonas psychrotolerans</name>
    <dbReference type="NCBI Taxonomy" id="1327635"/>
    <lineage>
        <taxon>Bacteria</taxon>
        <taxon>Pseudomonadati</taxon>
        <taxon>Pseudomonadota</taxon>
        <taxon>Alphaproteobacteria</taxon>
        <taxon>Sphingomonadales</taxon>
        <taxon>Sphingomonadaceae</taxon>
        <taxon>Sphingomonas</taxon>
    </lineage>
</organism>
<dbReference type="PANTHER" id="PTHR37299">
    <property type="entry name" value="TRANSCRIPTIONAL REGULATOR-RELATED"/>
    <property type="match status" value="1"/>
</dbReference>
<evidence type="ECO:0000313" key="4">
    <source>
        <dbReference type="Proteomes" id="UP000229081"/>
    </source>
</evidence>
<dbReference type="GO" id="GO:0003677">
    <property type="term" value="F:DNA binding"/>
    <property type="evidence" value="ECO:0007669"/>
    <property type="project" value="InterPro"/>
</dbReference>
<dbReference type="Pfam" id="PF04397">
    <property type="entry name" value="LytTR"/>
    <property type="match status" value="1"/>
</dbReference>
<feature type="domain" description="HTH LytTR-type" evidence="2">
    <location>
        <begin position="210"/>
        <end position="301"/>
    </location>
</feature>
<dbReference type="Proteomes" id="UP000229081">
    <property type="component" value="Chromosome"/>
</dbReference>
<dbReference type="KEGG" id="sphc:CVN68_20015"/>
<protein>
    <recommendedName>
        <fullName evidence="2">HTH LytTR-type domain-containing protein</fullName>
    </recommendedName>
</protein>
<feature type="transmembrane region" description="Helical" evidence="1">
    <location>
        <begin position="145"/>
        <end position="163"/>
    </location>
</feature>
<keyword evidence="1" id="KW-1133">Transmembrane helix</keyword>
<dbReference type="EMBL" id="CP024923">
    <property type="protein sequence ID" value="ATY33958.1"/>
    <property type="molecule type" value="Genomic_DNA"/>
</dbReference>